<dbReference type="SUPFAM" id="SSF47413">
    <property type="entry name" value="lambda repressor-like DNA-binding domains"/>
    <property type="match status" value="1"/>
</dbReference>
<evidence type="ECO:0008006" key="3">
    <source>
        <dbReference type="Google" id="ProtNLM"/>
    </source>
</evidence>
<gene>
    <name evidence="1" type="ORF">SPSIL_052670</name>
</gene>
<dbReference type="RefSeq" id="WP_094604497.1">
    <property type="nucleotide sequence ID" value="NZ_CP155573.1"/>
</dbReference>
<dbReference type="InterPro" id="IPR010982">
    <property type="entry name" value="Lambda_DNA-bd_dom_sf"/>
</dbReference>
<sequence>MCLIELMLNKIEERTRQNQFQERQREVREAEGASFYSRRIKLEIVCAEVARQLGISPGRVRRFEKGDRVRDPELLKMAYENYLCYVEQYEINICLQTEIQNLRNILSRNTIICEVNGRRWEVPIAASGHRRSVI</sequence>
<proteinExistence type="predicted"/>
<dbReference type="EMBL" id="CP155573">
    <property type="protein sequence ID" value="XFO69039.1"/>
    <property type="molecule type" value="Genomic_DNA"/>
</dbReference>
<name>A0ABZ3ITJ5_9FIRM</name>
<evidence type="ECO:0000313" key="1">
    <source>
        <dbReference type="EMBL" id="XFO69039.1"/>
    </source>
</evidence>
<dbReference type="Proteomes" id="UP000216752">
    <property type="component" value="Chromosome"/>
</dbReference>
<evidence type="ECO:0000313" key="2">
    <source>
        <dbReference type="Proteomes" id="UP000216752"/>
    </source>
</evidence>
<accession>A0ABZ3ITJ5</accession>
<reference evidence="1" key="1">
    <citation type="submission" date="2024-05" db="EMBL/GenBank/DDBJ databases">
        <title>Isolation and characterization of Sporomusa carbonis sp. nov., a carboxydotrophic hydrogenogen in the genus of Sporomusa isolated from a charcoal burning pile.</title>
        <authorList>
            <person name="Boeer T."/>
            <person name="Rosenbaum F."/>
            <person name="Eysell L."/>
            <person name="Mueller V."/>
            <person name="Daniel R."/>
            <person name="Poehlein A."/>
        </authorList>
    </citation>
    <scope>NUCLEOTIDE SEQUENCE [LARGE SCALE GENOMIC DNA]</scope>
    <source>
        <strain evidence="1">DSM 10669</strain>
    </source>
</reference>
<keyword evidence="2" id="KW-1185">Reference proteome</keyword>
<protein>
    <recommendedName>
        <fullName evidence="3">HTH cro/C1-type domain-containing protein</fullName>
    </recommendedName>
</protein>
<organism evidence="1 2">
    <name type="scientific">Sporomusa silvacetica DSM 10669</name>
    <dbReference type="NCBI Taxonomy" id="1123289"/>
    <lineage>
        <taxon>Bacteria</taxon>
        <taxon>Bacillati</taxon>
        <taxon>Bacillota</taxon>
        <taxon>Negativicutes</taxon>
        <taxon>Selenomonadales</taxon>
        <taxon>Sporomusaceae</taxon>
        <taxon>Sporomusa</taxon>
    </lineage>
</organism>